<name>A0A4Y1QRC0_PRUDU</name>
<protein>
    <submittedName>
        <fullName evidence="1">BURP domain-containing protein</fullName>
    </submittedName>
</protein>
<dbReference type="EMBL" id="AP019297">
    <property type="protein sequence ID" value="BBG94381.1"/>
    <property type="molecule type" value="Genomic_DNA"/>
</dbReference>
<evidence type="ECO:0000313" key="1">
    <source>
        <dbReference type="EMBL" id="BBG94381.1"/>
    </source>
</evidence>
<sequence>MLLNPFAEVNRPRLVVFPTQFLHKTAEIQQSSTIALNFLKMLKTSDLNCMKYTQHILVQSSMKVKKYLFHLLMWSALDHKHLNEPAPEADHRLAPVVVTTSDSAYSNGQTYYANTKLLISILNQIPQLVRFEDCAHLYSPEIVVASIEDGSTKLTHARSSHVRLDNATFSWIDFTTPSLISEPSLLIPC</sequence>
<gene>
    <name evidence="1" type="ORF">Prudu_002646</name>
</gene>
<dbReference type="AlphaFoldDB" id="A0A4Y1QRC0"/>
<reference evidence="1" key="1">
    <citation type="journal article" date="2019" name="Science">
        <title>Mutation of a bHLH transcription factor allowed almond domestication.</title>
        <authorList>
            <person name="Sanchez-Perez R."/>
            <person name="Pavan S."/>
            <person name="Mazzeo R."/>
            <person name="Moldovan C."/>
            <person name="Aiese Cigliano R."/>
            <person name="Del Cueto J."/>
            <person name="Ricciardi F."/>
            <person name="Lotti C."/>
            <person name="Ricciardi L."/>
            <person name="Dicenta F."/>
            <person name="Lopez-Marques R.L."/>
            <person name="Lindberg Moller B."/>
        </authorList>
    </citation>
    <scope>NUCLEOTIDE SEQUENCE</scope>
</reference>
<accession>A0A4Y1QRC0</accession>
<proteinExistence type="predicted"/>
<organism evidence="1">
    <name type="scientific">Prunus dulcis</name>
    <name type="common">Almond</name>
    <name type="synonym">Amygdalus dulcis</name>
    <dbReference type="NCBI Taxonomy" id="3755"/>
    <lineage>
        <taxon>Eukaryota</taxon>
        <taxon>Viridiplantae</taxon>
        <taxon>Streptophyta</taxon>
        <taxon>Embryophyta</taxon>
        <taxon>Tracheophyta</taxon>
        <taxon>Spermatophyta</taxon>
        <taxon>Magnoliopsida</taxon>
        <taxon>eudicotyledons</taxon>
        <taxon>Gunneridae</taxon>
        <taxon>Pentapetalae</taxon>
        <taxon>rosids</taxon>
        <taxon>fabids</taxon>
        <taxon>Rosales</taxon>
        <taxon>Rosaceae</taxon>
        <taxon>Amygdaloideae</taxon>
        <taxon>Amygdaleae</taxon>
        <taxon>Prunus</taxon>
    </lineage>
</organism>